<proteinExistence type="predicted"/>
<sequence>MDHCNPDQPAGSPQLKNRATQINGSDSPGPSCVSMKSDRSKDFPPMFKEKRESSSGY</sequence>
<evidence type="ECO:0000313" key="2">
    <source>
        <dbReference type="Proteomes" id="UP000829447"/>
    </source>
</evidence>
<accession>A0ACC5XL18</accession>
<reference evidence="1 2" key="1">
    <citation type="journal article" date="2022" name="bioRxiv">
        <title>An ancient truncated duplication of the anti-Mullerian hormone receptor type 2 gene is a potential conserved master sex determinant in the Pangasiidae catfish family.</title>
        <authorList>
            <person name="Wen M."/>
            <person name="Pan Q."/>
            <person name="Jouanno E."/>
            <person name="Montfort J."/>
            <person name="Zahm M."/>
            <person name="Cabau C."/>
            <person name="Klopp C."/>
            <person name="Iampietro C."/>
            <person name="Roques C."/>
            <person name="Bouchez O."/>
            <person name="Castinel A."/>
            <person name="Donnadieu C."/>
            <person name="Parrinello H."/>
            <person name="Poncet C."/>
            <person name="Belmonte E."/>
            <person name="Gautier V."/>
            <person name="Avarre J.-C."/>
            <person name="Dugue R."/>
            <person name="Gustiano R."/>
            <person name="Ha T.T.T."/>
            <person name="Campet M."/>
            <person name="Sriphairoj K."/>
            <person name="Ribolli J."/>
            <person name="de Almeida F.L."/>
            <person name="Desvignes T."/>
            <person name="Postlethwait J.H."/>
            <person name="Bucao C.F."/>
            <person name="Robinson-Rechavi M."/>
            <person name="Bobe J."/>
            <person name="Herpin A."/>
            <person name="Guiguen Y."/>
        </authorList>
    </citation>
    <scope>NUCLEOTIDE SEQUENCE [LARGE SCALE GENOMIC DNA]</scope>
    <source>
        <strain evidence="1">YG-Dec2019</strain>
    </source>
</reference>
<dbReference type="Proteomes" id="UP000829447">
    <property type="component" value="Linkage Group LG23"/>
</dbReference>
<name>A0ACC5XL18_PANGG</name>
<protein>
    <submittedName>
        <fullName evidence="1">Uncharacterized protein</fullName>
    </submittedName>
</protein>
<keyword evidence="2" id="KW-1185">Reference proteome</keyword>
<organism evidence="1 2">
    <name type="scientific">Pangasianodon gigas</name>
    <name type="common">Mekong giant catfish</name>
    <name type="synonym">Pangasius gigas</name>
    <dbReference type="NCBI Taxonomy" id="30993"/>
    <lineage>
        <taxon>Eukaryota</taxon>
        <taxon>Metazoa</taxon>
        <taxon>Chordata</taxon>
        <taxon>Craniata</taxon>
        <taxon>Vertebrata</taxon>
        <taxon>Euteleostomi</taxon>
        <taxon>Actinopterygii</taxon>
        <taxon>Neopterygii</taxon>
        <taxon>Teleostei</taxon>
        <taxon>Ostariophysi</taxon>
        <taxon>Siluriformes</taxon>
        <taxon>Pangasiidae</taxon>
        <taxon>Pangasianodon</taxon>
    </lineage>
</organism>
<comment type="caution">
    <text evidence="1">The sequence shown here is derived from an EMBL/GenBank/DDBJ whole genome shotgun (WGS) entry which is preliminary data.</text>
</comment>
<evidence type="ECO:0000313" key="1">
    <source>
        <dbReference type="EMBL" id="MCI4391771.1"/>
    </source>
</evidence>
<gene>
    <name evidence="1" type="ORF">PGIGA_G00138290</name>
</gene>
<feature type="non-terminal residue" evidence="1">
    <location>
        <position position="57"/>
    </location>
</feature>
<dbReference type="EMBL" id="CM040476">
    <property type="protein sequence ID" value="MCI4391771.1"/>
    <property type="molecule type" value="Genomic_DNA"/>
</dbReference>